<dbReference type="EMBL" id="JAOZYB010000354">
    <property type="protein sequence ID" value="MEB3966258.1"/>
    <property type="molecule type" value="Genomic_DNA"/>
</dbReference>
<evidence type="ECO:0000313" key="4">
    <source>
        <dbReference type="EMBL" id="MEB3966258.1"/>
    </source>
</evidence>
<organism evidence="4 5">
    <name type="scientific">Streptomyces kunmingensis</name>
    <dbReference type="NCBI Taxonomy" id="68225"/>
    <lineage>
        <taxon>Bacteria</taxon>
        <taxon>Bacillati</taxon>
        <taxon>Actinomycetota</taxon>
        <taxon>Actinomycetes</taxon>
        <taxon>Kitasatosporales</taxon>
        <taxon>Streptomycetaceae</taxon>
        <taxon>Streptomyces</taxon>
    </lineage>
</organism>
<evidence type="ECO:0000256" key="2">
    <source>
        <dbReference type="ARBA" id="ARBA00023315"/>
    </source>
</evidence>
<sequence length="154" mass="17038">MTDLRIETLTLRRGTRSDDALIVDWQHVHNTIVPVDSAYLSLDDVRERAGRNVLEVAYAGDVLVGCSTVRAPRDGVATVISRVLPEHRGRGFGRALYERGLGKARALGAEYIETVVLASNTAGLRFAERAGFTVEVDRYRLDGDTVDWVELRLA</sequence>
<comment type="caution">
    <text evidence="4">The sequence shown here is derived from an EMBL/GenBank/DDBJ whole genome shotgun (WGS) entry which is preliminary data.</text>
</comment>
<proteinExistence type="predicted"/>
<dbReference type="Gene3D" id="3.40.630.30">
    <property type="match status" value="1"/>
</dbReference>
<keyword evidence="2" id="KW-0012">Acyltransferase</keyword>
<keyword evidence="5" id="KW-1185">Reference proteome</keyword>
<evidence type="ECO:0000256" key="1">
    <source>
        <dbReference type="ARBA" id="ARBA00022679"/>
    </source>
</evidence>
<name>A0ABU6CNJ7_9ACTN</name>
<keyword evidence="1" id="KW-0808">Transferase</keyword>
<accession>A0ABU6CNJ7</accession>
<evidence type="ECO:0000259" key="3">
    <source>
        <dbReference type="PROSITE" id="PS51186"/>
    </source>
</evidence>
<dbReference type="Pfam" id="PF00583">
    <property type="entry name" value="Acetyltransf_1"/>
    <property type="match status" value="1"/>
</dbReference>
<dbReference type="InterPro" id="IPR000182">
    <property type="entry name" value="GNAT_dom"/>
</dbReference>
<gene>
    <name evidence="4" type="ORF">OKJ48_39445</name>
</gene>
<protein>
    <submittedName>
        <fullName evidence="4">GNAT family N-acetyltransferase</fullName>
    </submittedName>
</protein>
<dbReference type="InterPro" id="IPR050832">
    <property type="entry name" value="Bact_Acetyltransf"/>
</dbReference>
<evidence type="ECO:0000313" key="5">
    <source>
        <dbReference type="Proteomes" id="UP001352223"/>
    </source>
</evidence>
<dbReference type="PANTHER" id="PTHR43877">
    <property type="entry name" value="AMINOALKYLPHOSPHONATE N-ACETYLTRANSFERASE-RELATED-RELATED"/>
    <property type="match status" value="1"/>
</dbReference>
<dbReference type="CDD" id="cd04301">
    <property type="entry name" value="NAT_SF"/>
    <property type="match status" value="1"/>
</dbReference>
<dbReference type="RefSeq" id="WP_324775350.1">
    <property type="nucleotide sequence ID" value="NZ_BAAATS010000057.1"/>
</dbReference>
<dbReference type="Proteomes" id="UP001352223">
    <property type="component" value="Unassembled WGS sequence"/>
</dbReference>
<dbReference type="SUPFAM" id="SSF55729">
    <property type="entry name" value="Acyl-CoA N-acyltransferases (Nat)"/>
    <property type="match status" value="1"/>
</dbReference>
<feature type="domain" description="N-acetyltransferase" evidence="3">
    <location>
        <begin position="9"/>
        <end position="152"/>
    </location>
</feature>
<dbReference type="InterPro" id="IPR016181">
    <property type="entry name" value="Acyl_CoA_acyltransferase"/>
</dbReference>
<reference evidence="4 5" key="1">
    <citation type="submission" date="2022-10" db="EMBL/GenBank/DDBJ databases">
        <authorList>
            <person name="Xie J."/>
            <person name="Shen N."/>
        </authorList>
    </citation>
    <scope>NUCLEOTIDE SEQUENCE [LARGE SCALE GENOMIC DNA]</scope>
    <source>
        <strain evidence="4 5">DSM 41681</strain>
    </source>
</reference>
<dbReference type="PROSITE" id="PS51186">
    <property type="entry name" value="GNAT"/>
    <property type="match status" value="1"/>
</dbReference>